<dbReference type="SUPFAM" id="SSF52540">
    <property type="entry name" value="P-loop containing nucleoside triphosphate hydrolases"/>
    <property type="match status" value="1"/>
</dbReference>
<gene>
    <name evidence="3" type="ORF">H8716_03220</name>
</gene>
<dbReference type="RefSeq" id="WP_249307064.1">
    <property type="nucleotide sequence ID" value="NZ_JACRSZ010000001.1"/>
</dbReference>
<dbReference type="Gene3D" id="3.40.50.300">
    <property type="entry name" value="P-loop containing nucleotide triphosphate hydrolases"/>
    <property type="match status" value="1"/>
</dbReference>
<sequence>MVKVDLITGFLGSGKTTFIKKYAKYLMDTGENICILENDFGAVNVDMMLLQGLMGDKCELEMVAGGCDEDCHRRRFKTKLISMGMCGYDRVLIEPSGIFDVDEFFDILREEPLDRWYEIGSVYTIVDAGLNTDLSESSRYMLAQQAACAGKIVMSRTQCVSPEKEKETEDFLQKVLAEFQCSRSLEHDIYRKDWNKMNDSDFQELTKSGYRTEKCGKLWMDQREAYTSVYYMNLPIQETELKDVAERILKDKECGKVFRIKGFLKKEDGSWLELNITHDQMSVEPIPKGQEVIIVIGEKLNQEKINWYLGKQL</sequence>
<keyword evidence="4" id="KW-1185">Reference proteome</keyword>
<dbReference type="Proteomes" id="UP000657421">
    <property type="component" value="Unassembled WGS sequence"/>
</dbReference>
<evidence type="ECO:0000313" key="3">
    <source>
        <dbReference type="EMBL" id="MBC8572103.1"/>
    </source>
</evidence>
<feature type="domain" description="CobW C-terminal" evidence="2">
    <location>
        <begin position="234"/>
        <end position="306"/>
    </location>
</feature>
<dbReference type="InterPro" id="IPR051316">
    <property type="entry name" value="Zinc-reg_GTPase_activator"/>
</dbReference>
<dbReference type="EMBL" id="JACRSZ010000001">
    <property type="protein sequence ID" value="MBC8572103.1"/>
    <property type="molecule type" value="Genomic_DNA"/>
</dbReference>
<evidence type="ECO:0000313" key="4">
    <source>
        <dbReference type="Proteomes" id="UP000657421"/>
    </source>
</evidence>
<dbReference type="InterPro" id="IPR003495">
    <property type="entry name" value="CobW/HypB/UreG_nucleotide-bd"/>
</dbReference>
<reference evidence="3 4" key="1">
    <citation type="submission" date="2020-08" db="EMBL/GenBank/DDBJ databases">
        <title>Genome public.</title>
        <authorList>
            <person name="Liu C."/>
            <person name="Sun Q."/>
        </authorList>
    </citation>
    <scope>NUCLEOTIDE SEQUENCE [LARGE SCALE GENOMIC DNA]</scope>
    <source>
        <strain evidence="3 4">NSJ-46</strain>
    </source>
</reference>
<comment type="caution">
    <text evidence="3">The sequence shown here is derived from an EMBL/GenBank/DDBJ whole genome shotgun (WGS) entry which is preliminary data.</text>
</comment>
<dbReference type="PANTHER" id="PTHR13748">
    <property type="entry name" value="COBW-RELATED"/>
    <property type="match status" value="1"/>
</dbReference>
<evidence type="ECO:0000259" key="1">
    <source>
        <dbReference type="Pfam" id="PF02492"/>
    </source>
</evidence>
<protein>
    <submittedName>
        <fullName evidence="3">GTP-binding protein</fullName>
    </submittedName>
</protein>
<dbReference type="InterPro" id="IPR011629">
    <property type="entry name" value="CobW-like_C"/>
</dbReference>
<organism evidence="3 4">
    <name type="scientific">Jingyaoa shaoxingensis</name>
    <dbReference type="NCBI Taxonomy" id="2763671"/>
    <lineage>
        <taxon>Bacteria</taxon>
        <taxon>Bacillati</taxon>
        <taxon>Bacillota</taxon>
        <taxon>Clostridia</taxon>
        <taxon>Lachnospirales</taxon>
        <taxon>Lachnospiraceae</taxon>
        <taxon>Jingyaoa</taxon>
    </lineage>
</organism>
<name>A0ABR7N6T3_9FIRM</name>
<dbReference type="Pfam" id="PF02492">
    <property type="entry name" value="cobW"/>
    <property type="match status" value="1"/>
</dbReference>
<feature type="domain" description="CobW/HypB/UreG nucleotide-binding" evidence="1">
    <location>
        <begin position="5"/>
        <end position="175"/>
    </location>
</feature>
<dbReference type="PANTHER" id="PTHR13748:SF46">
    <property type="entry name" value="ZINC CHAPERONE YEIR"/>
    <property type="match status" value="1"/>
</dbReference>
<accession>A0ABR7N6T3</accession>
<proteinExistence type="predicted"/>
<dbReference type="Pfam" id="PF07683">
    <property type="entry name" value="CobW_C"/>
    <property type="match status" value="1"/>
</dbReference>
<evidence type="ECO:0000259" key="2">
    <source>
        <dbReference type="Pfam" id="PF07683"/>
    </source>
</evidence>
<dbReference type="InterPro" id="IPR027417">
    <property type="entry name" value="P-loop_NTPase"/>
</dbReference>